<evidence type="ECO:0000313" key="9">
    <source>
        <dbReference type="Proteomes" id="UP000282211"/>
    </source>
</evidence>
<dbReference type="InterPro" id="IPR036458">
    <property type="entry name" value="Na:dicarbo_symporter_sf"/>
</dbReference>
<sequence>MALVAQTYFGDFMTDRFHNTSLLLLVILAAGLAIGLWALGASFLVQPLSAGGVTVTKSIAALAKDALFVPLKPLMYALIIMSIASSVAISRGGMGAKFVRVFMFFVGFSLLGMILAITAFSVFSGLPILPDPSTIGSASADLKQTSFAVKIYGVLTSALMISIYAGLFFGAALKKINMGEAADKMSDIFIAGFRKFLQYTIPLAVFGSITLALNKPGGVETLANLFPVLLPYFMAMLLVWLVMVIITSVIQGRGVAFVLNAILPQALVAFSTSSSMATLPATKIACDQLGANGDESTPFFTIGATINMVGTLIGLLLLSLYSMKAFGLEFGISDMIIVGFQSLIFATAAAGTPSASVVLLQDILVSQGVSAEYATYVTGLIITIDTLILDRLRTVLNTQSDSMSTANGLKLYYRTPKTLSVD</sequence>
<dbReference type="Proteomes" id="UP000282211">
    <property type="component" value="Unassembled WGS sequence"/>
</dbReference>
<evidence type="ECO:0000256" key="3">
    <source>
        <dbReference type="ARBA" id="ARBA00022475"/>
    </source>
</evidence>
<dbReference type="Pfam" id="PF00375">
    <property type="entry name" value="SDF"/>
    <property type="match status" value="1"/>
</dbReference>
<comment type="subcellular location">
    <subcellularLocation>
        <location evidence="1">Cell membrane</location>
        <topology evidence="1">Multi-pass membrane protein</topology>
    </subcellularLocation>
</comment>
<dbReference type="GO" id="GO:0015293">
    <property type="term" value="F:symporter activity"/>
    <property type="evidence" value="ECO:0007669"/>
    <property type="project" value="UniProtKB-KW"/>
</dbReference>
<feature type="transmembrane region" description="Helical" evidence="7">
    <location>
        <begin position="225"/>
        <end position="250"/>
    </location>
</feature>
<feature type="transmembrane region" description="Helical" evidence="7">
    <location>
        <begin position="335"/>
        <end position="361"/>
    </location>
</feature>
<feature type="transmembrane region" description="Helical" evidence="7">
    <location>
        <begin position="66"/>
        <end position="89"/>
    </location>
</feature>
<evidence type="ECO:0000313" key="8">
    <source>
        <dbReference type="EMBL" id="RKQ69518.1"/>
    </source>
</evidence>
<feature type="transmembrane region" description="Helical" evidence="7">
    <location>
        <begin position="373"/>
        <end position="389"/>
    </location>
</feature>
<reference evidence="8 9" key="1">
    <citation type="submission" date="2018-10" db="EMBL/GenBank/DDBJ databases">
        <title>Genomic Encyclopedia of Type Strains, Phase IV (KMG-IV): sequencing the most valuable type-strain genomes for metagenomic binning, comparative biology and taxonomic classification.</title>
        <authorList>
            <person name="Goeker M."/>
        </authorList>
    </citation>
    <scope>NUCLEOTIDE SEQUENCE [LARGE SCALE GENOMIC DNA]</scope>
    <source>
        <strain evidence="8 9">DSM 22008</strain>
    </source>
</reference>
<feature type="transmembrane region" description="Helical" evidence="7">
    <location>
        <begin position="151"/>
        <end position="173"/>
    </location>
</feature>
<feature type="transmembrane region" description="Helical" evidence="7">
    <location>
        <begin position="257"/>
        <end position="279"/>
    </location>
</feature>
<evidence type="ECO:0000256" key="2">
    <source>
        <dbReference type="ARBA" id="ARBA00022448"/>
    </source>
</evidence>
<evidence type="ECO:0000256" key="1">
    <source>
        <dbReference type="ARBA" id="ARBA00004651"/>
    </source>
</evidence>
<dbReference type="GO" id="GO:0005886">
    <property type="term" value="C:plasma membrane"/>
    <property type="evidence" value="ECO:0007669"/>
    <property type="project" value="UniProtKB-SubCell"/>
</dbReference>
<evidence type="ECO:0000256" key="6">
    <source>
        <dbReference type="ARBA" id="ARBA00023136"/>
    </source>
</evidence>
<comment type="caution">
    <text evidence="8">The sequence shown here is derived from an EMBL/GenBank/DDBJ whole genome shotgun (WGS) entry which is preliminary data.</text>
</comment>
<dbReference type="SUPFAM" id="SSF118215">
    <property type="entry name" value="Proton glutamate symport protein"/>
    <property type="match status" value="1"/>
</dbReference>
<name>A0A420WEV9_9PROT</name>
<dbReference type="EMBL" id="RBII01000002">
    <property type="protein sequence ID" value="RKQ69518.1"/>
    <property type="molecule type" value="Genomic_DNA"/>
</dbReference>
<keyword evidence="4 7" id="KW-0812">Transmembrane</keyword>
<keyword evidence="3" id="KW-1003">Cell membrane</keyword>
<dbReference type="InterPro" id="IPR001991">
    <property type="entry name" value="Na-dicarboxylate_symporter"/>
</dbReference>
<feature type="transmembrane region" description="Helical" evidence="7">
    <location>
        <begin position="299"/>
        <end position="323"/>
    </location>
</feature>
<keyword evidence="2" id="KW-0813">Transport</keyword>
<keyword evidence="6 7" id="KW-0472">Membrane</keyword>
<proteinExistence type="predicted"/>
<dbReference type="FunCoup" id="A0A420WEV9">
    <property type="interactions" value="19"/>
</dbReference>
<dbReference type="PANTHER" id="PTHR42865:SF7">
    <property type="entry name" value="PROTON_GLUTAMATE-ASPARTATE SYMPORTER"/>
    <property type="match status" value="1"/>
</dbReference>
<organism evidence="8 9">
    <name type="scientific">Litorimonas taeanensis</name>
    <dbReference type="NCBI Taxonomy" id="568099"/>
    <lineage>
        <taxon>Bacteria</taxon>
        <taxon>Pseudomonadati</taxon>
        <taxon>Pseudomonadota</taxon>
        <taxon>Alphaproteobacteria</taxon>
        <taxon>Maricaulales</taxon>
        <taxon>Robiginitomaculaceae</taxon>
    </lineage>
</organism>
<feature type="transmembrane region" description="Helical" evidence="7">
    <location>
        <begin position="193"/>
        <end position="213"/>
    </location>
</feature>
<evidence type="ECO:0000256" key="5">
    <source>
        <dbReference type="ARBA" id="ARBA00022989"/>
    </source>
</evidence>
<keyword evidence="5 7" id="KW-1133">Transmembrane helix</keyword>
<feature type="transmembrane region" description="Helical" evidence="7">
    <location>
        <begin position="101"/>
        <end position="123"/>
    </location>
</feature>
<dbReference type="Gene3D" id="1.10.3860.10">
    <property type="entry name" value="Sodium:dicarboxylate symporter"/>
    <property type="match status" value="1"/>
</dbReference>
<gene>
    <name evidence="8" type="ORF">DES40_2319</name>
</gene>
<dbReference type="OrthoDB" id="9766690at2"/>
<dbReference type="PRINTS" id="PR00173">
    <property type="entry name" value="EDTRNSPORT"/>
</dbReference>
<protein>
    <submittedName>
        <fullName evidence="8">Na+/H+-dicarboxylate symporter</fullName>
    </submittedName>
</protein>
<dbReference type="PANTHER" id="PTHR42865">
    <property type="entry name" value="PROTON/GLUTAMATE-ASPARTATE SYMPORTER"/>
    <property type="match status" value="1"/>
</dbReference>
<dbReference type="AlphaFoldDB" id="A0A420WEV9"/>
<evidence type="ECO:0000256" key="7">
    <source>
        <dbReference type="SAM" id="Phobius"/>
    </source>
</evidence>
<feature type="transmembrane region" description="Helical" evidence="7">
    <location>
        <begin position="22"/>
        <end position="46"/>
    </location>
</feature>
<dbReference type="InParanoid" id="A0A420WEV9"/>
<evidence type="ECO:0000256" key="4">
    <source>
        <dbReference type="ARBA" id="ARBA00022692"/>
    </source>
</evidence>
<accession>A0A420WEV9</accession>
<keyword evidence="9" id="KW-1185">Reference proteome</keyword>